<evidence type="ECO:0000313" key="1">
    <source>
        <dbReference type="EMBL" id="KAL3614348.1"/>
    </source>
</evidence>
<keyword evidence="2" id="KW-1185">Reference proteome</keyword>
<organism evidence="1 2">
    <name type="scientific">Castilleja foliolosa</name>
    <dbReference type="NCBI Taxonomy" id="1961234"/>
    <lineage>
        <taxon>Eukaryota</taxon>
        <taxon>Viridiplantae</taxon>
        <taxon>Streptophyta</taxon>
        <taxon>Embryophyta</taxon>
        <taxon>Tracheophyta</taxon>
        <taxon>Spermatophyta</taxon>
        <taxon>Magnoliopsida</taxon>
        <taxon>eudicotyledons</taxon>
        <taxon>Gunneridae</taxon>
        <taxon>Pentapetalae</taxon>
        <taxon>asterids</taxon>
        <taxon>lamiids</taxon>
        <taxon>Lamiales</taxon>
        <taxon>Orobanchaceae</taxon>
        <taxon>Pedicularideae</taxon>
        <taxon>Castillejinae</taxon>
        <taxon>Castilleja</taxon>
    </lineage>
</organism>
<evidence type="ECO:0000313" key="2">
    <source>
        <dbReference type="Proteomes" id="UP001632038"/>
    </source>
</evidence>
<sequence>MAKAMASFLALIICFMSLVSVHWGVTSAILRYIMFIVIQATNTRAITAAQ</sequence>
<accession>A0ABD3BAD4</accession>
<dbReference type="Proteomes" id="UP001632038">
    <property type="component" value="Unassembled WGS sequence"/>
</dbReference>
<reference evidence="2" key="1">
    <citation type="journal article" date="2024" name="IScience">
        <title>Strigolactones Initiate the Formation of Haustorium-like Structures in Castilleja.</title>
        <authorList>
            <person name="Buerger M."/>
            <person name="Peterson D."/>
            <person name="Chory J."/>
        </authorList>
    </citation>
    <scope>NUCLEOTIDE SEQUENCE [LARGE SCALE GENOMIC DNA]</scope>
</reference>
<dbReference type="AlphaFoldDB" id="A0ABD3BAD4"/>
<proteinExistence type="predicted"/>
<comment type="caution">
    <text evidence="1">The sequence shown here is derived from an EMBL/GenBank/DDBJ whole genome shotgun (WGS) entry which is preliminary data.</text>
</comment>
<name>A0ABD3BAD4_9LAMI</name>
<gene>
    <name evidence="1" type="ORF">CASFOL_042422</name>
</gene>
<protein>
    <submittedName>
        <fullName evidence="1">Uncharacterized protein</fullName>
    </submittedName>
</protein>
<dbReference type="EMBL" id="JAVIJP010000107">
    <property type="protein sequence ID" value="KAL3614348.1"/>
    <property type="molecule type" value="Genomic_DNA"/>
</dbReference>